<dbReference type="STRING" id="42256.RradSPS_2616"/>
<dbReference type="PATRIC" id="fig|42256.3.peg.2666"/>
<dbReference type="AlphaFoldDB" id="A0A023X757"/>
<dbReference type="RefSeq" id="WP_038683210.1">
    <property type="nucleotide sequence ID" value="NZ_CP007514.1"/>
</dbReference>
<dbReference type="PANTHER" id="PTHR18968">
    <property type="entry name" value="THIAMINE PYROPHOSPHATE ENZYMES"/>
    <property type="match status" value="1"/>
</dbReference>
<dbReference type="HOGENOM" id="CLU_013748_3_3_11"/>
<dbReference type="Pfam" id="PF02775">
    <property type="entry name" value="TPP_enzyme_C"/>
    <property type="match status" value="1"/>
</dbReference>
<dbReference type="SUPFAM" id="SSF52518">
    <property type="entry name" value="Thiamin diphosphate-binding fold (THDP-binding)"/>
    <property type="match status" value="2"/>
</dbReference>
<dbReference type="eggNOG" id="COG0028">
    <property type="taxonomic scope" value="Bacteria"/>
</dbReference>
<evidence type="ECO:0000256" key="2">
    <source>
        <dbReference type="ARBA" id="ARBA00001964"/>
    </source>
</evidence>
<comment type="cofactor">
    <cofactor evidence="1">
        <name>Mg(2+)</name>
        <dbReference type="ChEBI" id="CHEBI:18420"/>
    </cofactor>
</comment>
<reference evidence="10 12" key="1">
    <citation type="submission" date="2014-03" db="EMBL/GenBank/DDBJ databases">
        <title>Complete genome sequence of the Radio-Resistant Rubrobacter radiotolerans RSPS-4.</title>
        <authorList>
            <person name="Egas C.C."/>
            <person name="Barroso C.C."/>
            <person name="Froufe H.J.C."/>
            <person name="Pacheco J.J."/>
            <person name="Albuquerque L.L."/>
            <person name="da Costa M.M.S."/>
        </authorList>
    </citation>
    <scope>NUCLEOTIDE SEQUENCE [LARGE SCALE GENOMIC DNA]</scope>
    <source>
        <strain evidence="10 12">RSPS-4</strain>
    </source>
</reference>
<gene>
    <name evidence="10" type="ORF">RradSPS_2616</name>
    <name evidence="11" type="ORF">SIL72_00715</name>
</gene>
<evidence type="ECO:0000259" key="7">
    <source>
        <dbReference type="Pfam" id="PF00205"/>
    </source>
</evidence>
<dbReference type="InterPro" id="IPR045229">
    <property type="entry name" value="TPP_enz"/>
</dbReference>
<dbReference type="EMBL" id="CP007514">
    <property type="protein sequence ID" value="AHY47899.1"/>
    <property type="molecule type" value="Genomic_DNA"/>
</dbReference>
<evidence type="ECO:0000259" key="9">
    <source>
        <dbReference type="Pfam" id="PF02776"/>
    </source>
</evidence>
<dbReference type="CDD" id="cd02004">
    <property type="entry name" value="TPP_BZL_OCoD_HPCL"/>
    <property type="match status" value="1"/>
</dbReference>
<reference evidence="11" key="2">
    <citation type="submission" date="2023-11" db="EMBL/GenBank/DDBJ databases">
        <title>MicrobeMod: A computational toolkit for identifying prokaryotic methylation and restriction-modification with nanopore sequencing.</title>
        <authorList>
            <person name="Crits-Christoph A."/>
            <person name="Kang S.C."/>
            <person name="Lee H."/>
            <person name="Ostrov N."/>
        </authorList>
    </citation>
    <scope>NUCLEOTIDE SEQUENCE</scope>
    <source>
        <strain evidence="11">ATCC 51242</strain>
    </source>
</reference>
<keyword evidence="4" id="KW-0479">Metal-binding</keyword>
<dbReference type="GO" id="GO:0009097">
    <property type="term" value="P:isoleucine biosynthetic process"/>
    <property type="evidence" value="ECO:0007669"/>
    <property type="project" value="TreeGrafter"/>
</dbReference>
<dbReference type="Gene3D" id="3.40.50.1220">
    <property type="entry name" value="TPP-binding domain"/>
    <property type="match status" value="1"/>
</dbReference>
<dbReference type="KEGG" id="rrd:RradSPS_2616"/>
<dbReference type="Proteomes" id="UP001281130">
    <property type="component" value="Unassembled WGS sequence"/>
</dbReference>
<dbReference type="SUPFAM" id="SSF52467">
    <property type="entry name" value="DHS-like NAD/FAD-binding domain"/>
    <property type="match status" value="1"/>
</dbReference>
<evidence type="ECO:0000256" key="3">
    <source>
        <dbReference type="ARBA" id="ARBA00007812"/>
    </source>
</evidence>
<dbReference type="GO" id="GO:0030976">
    <property type="term" value="F:thiamine pyrophosphate binding"/>
    <property type="evidence" value="ECO:0007669"/>
    <property type="project" value="InterPro"/>
</dbReference>
<dbReference type="InterPro" id="IPR029061">
    <property type="entry name" value="THDP-binding"/>
</dbReference>
<dbReference type="Pfam" id="PF02776">
    <property type="entry name" value="TPP_enzyme_N"/>
    <property type="match status" value="1"/>
</dbReference>
<dbReference type="GO" id="GO:0005948">
    <property type="term" value="C:acetolactate synthase complex"/>
    <property type="evidence" value="ECO:0007669"/>
    <property type="project" value="TreeGrafter"/>
</dbReference>
<keyword evidence="5 6" id="KW-0786">Thiamine pyrophosphate</keyword>
<dbReference type="GO" id="GO:0009099">
    <property type="term" value="P:L-valine biosynthetic process"/>
    <property type="evidence" value="ECO:0007669"/>
    <property type="project" value="TreeGrafter"/>
</dbReference>
<organism evidence="10 12">
    <name type="scientific">Rubrobacter radiotolerans</name>
    <name type="common">Arthrobacter radiotolerans</name>
    <dbReference type="NCBI Taxonomy" id="42256"/>
    <lineage>
        <taxon>Bacteria</taxon>
        <taxon>Bacillati</taxon>
        <taxon>Actinomycetota</taxon>
        <taxon>Rubrobacteria</taxon>
        <taxon>Rubrobacterales</taxon>
        <taxon>Rubrobacteraceae</taxon>
        <taxon>Rubrobacter</taxon>
    </lineage>
</organism>
<evidence type="ECO:0000256" key="6">
    <source>
        <dbReference type="RuleBase" id="RU362132"/>
    </source>
</evidence>
<dbReference type="OrthoDB" id="4494979at2"/>
<evidence type="ECO:0000313" key="12">
    <source>
        <dbReference type="Proteomes" id="UP000025229"/>
    </source>
</evidence>
<evidence type="ECO:0000259" key="8">
    <source>
        <dbReference type="Pfam" id="PF02775"/>
    </source>
</evidence>
<name>A0A023X757_RUBRA</name>
<sequence>MRQKGDEVKSDATLGSANSALSVATLVARFLRERGVRRFFGLQGGHIQPIWDQAARLGVEIVDVRDERSAVHMAHAHADLTGEIGVAMVTAGPGVTNTVTAVANAHVARMPVLIIGGCPPRPQVNMGPLQDLPHVEILAPITRRSRTLGVGEQVLRELDEAVSIAFGDGGEPGPVYVEIPTDVLRETVSPALVLDEYLKPKPRRRALPDPSEVERAAEILSSARRPAVISGRGARRAGESLVRFLDASGALYLDTQESRGLVPADHSQVAGAVRGAVMAQADVVVVVGRKLDYQVGYGSPAVFPEARLIRISDTAGELYDNRRGEAEILADTSAALDALSVRLEGRKGNLDEEWSEGLQAKHAERRDSVGAALAEAPAGRDGRMHPNRIFHAIRELGLEEGWIGIADGGDLLSFARTGLDARTYMDSGALGCLGVGTPFAVAAALAFPDRTVISVNGDGAFGINAIDVDTAVRHKARAVFIVANNGAWNIERHDQETNYGLVVGTELGEANYARVAQAFGAHGEQVSDPEDLPGALRRALDNAPALIDVLVTRDAVSSDATKGLGFVPDYQALTPWNDAELERRGEARV</sequence>
<dbReference type="InterPro" id="IPR012000">
    <property type="entry name" value="Thiamin_PyroP_enz_cen_dom"/>
</dbReference>
<evidence type="ECO:0000256" key="4">
    <source>
        <dbReference type="ARBA" id="ARBA00022723"/>
    </source>
</evidence>
<evidence type="ECO:0000313" key="11">
    <source>
        <dbReference type="EMBL" id="MDX5892538.1"/>
    </source>
</evidence>
<dbReference type="InterPro" id="IPR029035">
    <property type="entry name" value="DHS-like_NAD/FAD-binding_dom"/>
</dbReference>
<dbReference type="GO" id="GO:0003984">
    <property type="term" value="F:acetolactate synthase activity"/>
    <property type="evidence" value="ECO:0007669"/>
    <property type="project" value="TreeGrafter"/>
</dbReference>
<dbReference type="InterPro" id="IPR012001">
    <property type="entry name" value="Thiamin_PyroP_enz_TPP-bd_dom"/>
</dbReference>
<dbReference type="EMBL" id="JAWXXX010000001">
    <property type="protein sequence ID" value="MDX5892538.1"/>
    <property type="molecule type" value="Genomic_DNA"/>
</dbReference>
<dbReference type="InterPro" id="IPR011766">
    <property type="entry name" value="TPP_enzyme_TPP-bd"/>
</dbReference>
<feature type="domain" description="Thiamine pyrophosphate enzyme central" evidence="7">
    <location>
        <begin position="213"/>
        <end position="339"/>
    </location>
</feature>
<dbReference type="CDD" id="cd07035">
    <property type="entry name" value="TPP_PYR_POX_like"/>
    <property type="match status" value="1"/>
</dbReference>
<dbReference type="InterPro" id="IPR000399">
    <property type="entry name" value="TPP-bd_CS"/>
</dbReference>
<dbReference type="GO" id="GO:0000287">
    <property type="term" value="F:magnesium ion binding"/>
    <property type="evidence" value="ECO:0007669"/>
    <property type="project" value="InterPro"/>
</dbReference>
<evidence type="ECO:0000256" key="5">
    <source>
        <dbReference type="ARBA" id="ARBA00023052"/>
    </source>
</evidence>
<comment type="cofactor">
    <cofactor evidence="2">
        <name>thiamine diphosphate</name>
        <dbReference type="ChEBI" id="CHEBI:58937"/>
    </cofactor>
</comment>
<keyword evidence="12" id="KW-1185">Reference proteome</keyword>
<dbReference type="GO" id="GO:0050660">
    <property type="term" value="F:flavin adenine dinucleotide binding"/>
    <property type="evidence" value="ECO:0007669"/>
    <property type="project" value="TreeGrafter"/>
</dbReference>
<proteinExistence type="inferred from homology"/>
<dbReference type="Proteomes" id="UP000025229">
    <property type="component" value="Chromosome"/>
</dbReference>
<dbReference type="PROSITE" id="PS00187">
    <property type="entry name" value="TPP_ENZYMES"/>
    <property type="match status" value="1"/>
</dbReference>
<accession>A0A023X757</accession>
<comment type="similarity">
    <text evidence="3 6">Belongs to the TPP enzyme family.</text>
</comment>
<feature type="domain" description="Thiamine pyrophosphate enzyme TPP-binding" evidence="8">
    <location>
        <begin position="421"/>
        <end position="549"/>
    </location>
</feature>
<dbReference type="Gene3D" id="3.40.50.970">
    <property type="match status" value="2"/>
</dbReference>
<dbReference type="PANTHER" id="PTHR18968:SF166">
    <property type="entry name" value="2-HYDROXYACYL-COA LYASE 2"/>
    <property type="match status" value="1"/>
</dbReference>
<protein>
    <submittedName>
        <fullName evidence="11">Thiamine pyrophosphate-binding protein</fullName>
    </submittedName>
    <submittedName>
        <fullName evidence="10">Thiamine pyrophosphate-requiring enzyme</fullName>
    </submittedName>
</protein>
<evidence type="ECO:0000256" key="1">
    <source>
        <dbReference type="ARBA" id="ARBA00001946"/>
    </source>
</evidence>
<feature type="domain" description="Thiamine pyrophosphate enzyme N-terminal TPP-binding" evidence="9">
    <location>
        <begin position="23"/>
        <end position="131"/>
    </location>
</feature>
<dbReference type="Pfam" id="PF00205">
    <property type="entry name" value="TPP_enzyme_M"/>
    <property type="match status" value="1"/>
</dbReference>
<evidence type="ECO:0000313" key="10">
    <source>
        <dbReference type="EMBL" id="AHY47899.1"/>
    </source>
</evidence>